<reference evidence="5" key="1">
    <citation type="submission" date="2019-04" db="EMBL/GenBank/DDBJ databases">
        <title>Evolution of Biomass-Degrading Anaerobic Consortia Revealed by Metagenomics.</title>
        <authorList>
            <person name="Peng X."/>
        </authorList>
    </citation>
    <scope>NUCLEOTIDE SEQUENCE</scope>
    <source>
        <strain evidence="5">SIG18</strain>
    </source>
</reference>
<evidence type="ECO:0000259" key="4">
    <source>
        <dbReference type="Pfam" id="PF17146"/>
    </source>
</evidence>
<dbReference type="PANTHER" id="PTHR12814:SF2">
    <property type="entry name" value="RNA-BINDING PROTEIN NOB1"/>
    <property type="match status" value="1"/>
</dbReference>
<dbReference type="AlphaFoldDB" id="A0A8T3VE16"/>
<protein>
    <submittedName>
        <fullName evidence="5">Ribonuclease VapC</fullName>
    </submittedName>
</protein>
<accession>A0A8T3VE16</accession>
<dbReference type="GO" id="GO:0016787">
    <property type="term" value="F:hydrolase activity"/>
    <property type="evidence" value="ECO:0007669"/>
    <property type="project" value="UniProtKB-KW"/>
</dbReference>
<dbReference type="InterPro" id="IPR033411">
    <property type="entry name" value="Ribonuclease_PIN"/>
</dbReference>
<gene>
    <name evidence="5" type="ORF">E7Z79_04050</name>
</gene>
<dbReference type="NCBIfam" id="NF009145">
    <property type="entry name" value="PRK12496.1-2"/>
    <property type="match status" value="1"/>
</dbReference>
<dbReference type="GO" id="GO:0030688">
    <property type="term" value="C:preribosome, small subunit precursor"/>
    <property type="evidence" value="ECO:0007669"/>
    <property type="project" value="TreeGrafter"/>
</dbReference>
<dbReference type="EMBL" id="SUTK01000013">
    <property type="protein sequence ID" value="MBE6501595.1"/>
    <property type="molecule type" value="Genomic_DNA"/>
</dbReference>
<keyword evidence="1" id="KW-0540">Nuclease</keyword>
<feature type="domain" description="Ribonuclease PIN" evidence="4">
    <location>
        <begin position="6"/>
        <end position="91"/>
    </location>
</feature>
<evidence type="ECO:0000313" key="6">
    <source>
        <dbReference type="Proteomes" id="UP000783037"/>
    </source>
</evidence>
<keyword evidence="3" id="KW-0378">Hydrolase</keyword>
<dbReference type="Gene3D" id="2.20.28.10">
    <property type="match status" value="1"/>
</dbReference>
<dbReference type="RefSeq" id="WP_303738700.1">
    <property type="nucleotide sequence ID" value="NZ_SUTK01000013.1"/>
</dbReference>
<evidence type="ECO:0000256" key="2">
    <source>
        <dbReference type="ARBA" id="ARBA00022723"/>
    </source>
</evidence>
<dbReference type="InterPro" id="IPR039907">
    <property type="entry name" value="NOB1"/>
</dbReference>
<dbReference type="GO" id="GO:0046872">
    <property type="term" value="F:metal ion binding"/>
    <property type="evidence" value="ECO:0007669"/>
    <property type="project" value="UniProtKB-KW"/>
</dbReference>
<keyword evidence="2" id="KW-0479">Metal-binding</keyword>
<dbReference type="PANTHER" id="PTHR12814">
    <property type="entry name" value="RNA-BINDING PROTEIN NOB1"/>
    <property type="match status" value="1"/>
</dbReference>
<evidence type="ECO:0000256" key="1">
    <source>
        <dbReference type="ARBA" id="ARBA00022722"/>
    </source>
</evidence>
<dbReference type="GO" id="GO:0004521">
    <property type="term" value="F:RNA endonuclease activity"/>
    <property type="evidence" value="ECO:0007669"/>
    <property type="project" value="TreeGrafter"/>
</dbReference>
<evidence type="ECO:0000256" key="3">
    <source>
        <dbReference type="ARBA" id="ARBA00022801"/>
    </source>
</evidence>
<comment type="caution">
    <text evidence="5">The sequence shown here is derived from an EMBL/GenBank/DDBJ whole genome shotgun (WGS) entry which is preliminary data.</text>
</comment>
<dbReference type="Gene3D" id="3.40.50.1010">
    <property type="entry name" value="5'-nuclease"/>
    <property type="match status" value="1"/>
</dbReference>
<proteinExistence type="predicted"/>
<organism evidence="5 6">
    <name type="scientific">Methanobrevibacter thaueri</name>
    <dbReference type="NCBI Taxonomy" id="190975"/>
    <lineage>
        <taxon>Archaea</taxon>
        <taxon>Methanobacteriati</taxon>
        <taxon>Methanobacteriota</taxon>
        <taxon>Methanomada group</taxon>
        <taxon>Methanobacteria</taxon>
        <taxon>Methanobacteriales</taxon>
        <taxon>Methanobacteriaceae</taxon>
        <taxon>Methanobrevibacter</taxon>
    </lineage>
</organism>
<dbReference type="CDD" id="cd09876">
    <property type="entry name" value="PIN_Nob1-like"/>
    <property type="match status" value="1"/>
</dbReference>
<dbReference type="GO" id="GO:0030490">
    <property type="term" value="P:maturation of SSU-rRNA"/>
    <property type="evidence" value="ECO:0007669"/>
    <property type="project" value="TreeGrafter"/>
</dbReference>
<name>A0A8T3VE16_9EURY</name>
<evidence type="ECO:0000313" key="5">
    <source>
        <dbReference type="EMBL" id="MBE6501595.1"/>
    </source>
</evidence>
<dbReference type="Proteomes" id="UP000783037">
    <property type="component" value="Unassembled WGS sequence"/>
</dbReference>
<dbReference type="Pfam" id="PF17146">
    <property type="entry name" value="PIN_6"/>
    <property type="match status" value="1"/>
</dbReference>
<sequence>METTYVLDASAFINGFKIVSDNNFTVPEITSEIKDFKSKLAFDMALEEGSLCIQDVPSKYISSVNDIISDSGDILRLSTPDKKLISLAYMLREMGHDVKVISDDYTIQNTLKIMDIPYSGVITEGIKGIYNWKKVCEGCKKEYDEDYPFDDCEICGSRIFKKRIKVNK</sequence>